<dbReference type="InterPro" id="IPR012902">
    <property type="entry name" value="N_methyl_site"/>
</dbReference>
<keyword evidence="1" id="KW-1133">Transmembrane helix</keyword>
<dbReference type="Proteomes" id="UP001239782">
    <property type="component" value="Chromosome"/>
</dbReference>
<dbReference type="RefSeq" id="WP_309201095.1">
    <property type="nucleotide sequence ID" value="NZ_CP133548.1"/>
</dbReference>
<name>A0AA51X5H3_9GAMM</name>
<gene>
    <name evidence="2" type="ORF">Q9312_12015</name>
</gene>
<sequence length="155" mass="15753">MKSGANGFTLIELIVVITIIGILAAVAAPKFVNFSTDARISVLGGVEASVRSASSLVYAKSLIQGQESQNPGSVVLDANTTVATSFGYPTNAEIGNTLDLTGDVKEDNTTPGIFGIDLNDDGDVASDGCYLTYDASGIAQAGDVPSIVVTDTSGC</sequence>
<reference evidence="2 3" key="1">
    <citation type="submission" date="2023-08" db="EMBL/GenBank/DDBJ databases">
        <title>Pleionea litopenaei sp. nov., isolated from stomach of juvenile Litopenaeus vannamei.</title>
        <authorList>
            <person name="Rho A.M."/>
            <person name="Hwang C.Y."/>
        </authorList>
    </citation>
    <scope>NUCLEOTIDE SEQUENCE [LARGE SCALE GENOMIC DNA]</scope>
    <source>
        <strain evidence="2 3">HL-JVS1</strain>
    </source>
</reference>
<accession>A0AA51X5H3</accession>
<dbReference type="InterPro" id="IPR045584">
    <property type="entry name" value="Pilin-like"/>
</dbReference>
<feature type="transmembrane region" description="Helical" evidence="1">
    <location>
        <begin position="7"/>
        <end position="28"/>
    </location>
</feature>
<dbReference type="EMBL" id="CP133548">
    <property type="protein sequence ID" value="WMS85943.1"/>
    <property type="molecule type" value="Genomic_DNA"/>
</dbReference>
<evidence type="ECO:0000313" key="3">
    <source>
        <dbReference type="Proteomes" id="UP001239782"/>
    </source>
</evidence>
<keyword evidence="1" id="KW-0472">Membrane</keyword>
<evidence type="ECO:0000313" key="2">
    <source>
        <dbReference type="EMBL" id="WMS85943.1"/>
    </source>
</evidence>
<evidence type="ECO:0000256" key="1">
    <source>
        <dbReference type="SAM" id="Phobius"/>
    </source>
</evidence>
<protein>
    <submittedName>
        <fullName evidence="2">Type II secretion system protein</fullName>
    </submittedName>
</protein>
<dbReference type="Pfam" id="PF07963">
    <property type="entry name" value="N_methyl"/>
    <property type="match status" value="1"/>
</dbReference>
<dbReference type="KEGG" id="plei:Q9312_12015"/>
<keyword evidence="3" id="KW-1185">Reference proteome</keyword>
<organism evidence="2 3">
    <name type="scientific">Pleionea litopenaei</name>
    <dbReference type="NCBI Taxonomy" id="3070815"/>
    <lineage>
        <taxon>Bacteria</taxon>
        <taxon>Pseudomonadati</taxon>
        <taxon>Pseudomonadota</taxon>
        <taxon>Gammaproteobacteria</taxon>
        <taxon>Oceanospirillales</taxon>
        <taxon>Pleioneaceae</taxon>
        <taxon>Pleionea</taxon>
    </lineage>
</organism>
<dbReference type="Gene3D" id="3.30.700.10">
    <property type="entry name" value="Glycoprotein, Type 4 Pilin"/>
    <property type="match status" value="1"/>
</dbReference>
<dbReference type="AlphaFoldDB" id="A0AA51X5H3"/>
<dbReference type="NCBIfam" id="TIGR02532">
    <property type="entry name" value="IV_pilin_GFxxxE"/>
    <property type="match status" value="1"/>
</dbReference>
<proteinExistence type="predicted"/>
<keyword evidence="1" id="KW-0812">Transmembrane</keyword>
<dbReference type="SUPFAM" id="SSF54523">
    <property type="entry name" value="Pili subunits"/>
    <property type="match status" value="1"/>
</dbReference>